<keyword evidence="2" id="KW-1185">Reference proteome</keyword>
<protein>
    <submittedName>
        <fullName evidence="1">Uncharacterized protein</fullName>
    </submittedName>
</protein>
<evidence type="ECO:0000313" key="2">
    <source>
        <dbReference type="Proteomes" id="UP000308600"/>
    </source>
</evidence>
<gene>
    <name evidence="1" type="ORF">BDN72DRAFT_607954</name>
</gene>
<accession>A0ACD3AUZ1</accession>
<dbReference type="Proteomes" id="UP000308600">
    <property type="component" value="Unassembled WGS sequence"/>
</dbReference>
<proteinExistence type="predicted"/>
<name>A0ACD3AUZ1_9AGAR</name>
<reference evidence="1 2" key="1">
    <citation type="journal article" date="2019" name="Nat. Ecol. Evol.">
        <title>Megaphylogeny resolves global patterns of mushroom evolution.</title>
        <authorList>
            <person name="Varga T."/>
            <person name="Krizsan K."/>
            <person name="Foldi C."/>
            <person name="Dima B."/>
            <person name="Sanchez-Garcia M."/>
            <person name="Sanchez-Ramirez S."/>
            <person name="Szollosi G.J."/>
            <person name="Szarkandi J.G."/>
            <person name="Papp V."/>
            <person name="Albert L."/>
            <person name="Andreopoulos W."/>
            <person name="Angelini C."/>
            <person name="Antonin V."/>
            <person name="Barry K.W."/>
            <person name="Bougher N.L."/>
            <person name="Buchanan P."/>
            <person name="Buyck B."/>
            <person name="Bense V."/>
            <person name="Catcheside P."/>
            <person name="Chovatia M."/>
            <person name="Cooper J."/>
            <person name="Damon W."/>
            <person name="Desjardin D."/>
            <person name="Finy P."/>
            <person name="Geml J."/>
            <person name="Haridas S."/>
            <person name="Hughes K."/>
            <person name="Justo A."/>
            <person name="Karasinski D."/>
            <person name="Kautmanova I."/>
            <person name="Kiss B."/>
            <person name="Kocsube S."/>
            <person name="Kotiranta H."/>
            <person name="LaButti K.M."/>
            <person name="Lechner B.E."/>
            <person name="Liimatainen K."/>
            <person name="Lipzen A."/>
            <person name="Lukacs Z."/>
            <person name="Mihaltcheva S."/>
            <person name="Morgado L.N."/>
            <person name="Niskanen T."/>
            <person name="Noordeloos M.E."/>
            <person name="Ohm R.A."/>
            <person name="Ortiz-Santana B."/>
            <person name="Ovrebo C."/>
            <person name="Racz N."/>
            <person name="Riley R."/>
            <person name="Savchenko A."/>
            <person name="Shiryaev A."/>
            <person name="Soop K."/>
            <person name="Spirin V."/>
            <person name="Szebenyi C."/>
            <person name="Tomsovsky M."/>
            <person name="Tulloss R.E."/>
            <person name="Uehling J."/>
            <person name="Grigoriev I.V."/>
            <person name="Vagvolgyi C."/>
            <person name="Papp T."/>
            <person name="Martin F.M."/>
            <person name="Miettinen O."/>
            <person name="Hibbett D.S."/>
            <person name="Nagy L.G."/>
        </authorList>
    </citation>
    <scope>NUCLEOTIDE SEQUENCE [LARGE SCALE GENOMIC DNA]</scope>
    <source>
        <strain evidence="1 2">NL-1719</strain>
    </source>
</reference>
<organism evidence="1 2">
    <name type="scientific">Pluteus cervinus</name>
    <dbReference type="NCBI Taxonomy" id="181527"/>
    <lineage>
        <taxon>Eukaryota</taxon>
        <taxon>Fungi</taxon>
        <taxon>Dikarya</taxon>
        <taxon>Basidiomycota</taxon>
        <taxon>Agaricomycotina</taxon>
        <taxon>Agaricomycetes</taxon>
        <taxon>Agaricomycetidae</taxon>
        <taxon>Agaricales</taxon>
        <taxon>Pluteineae</taxon>
        <taxon>Pluteaceae</taxon>
        <taxon>Pluteus</taxon>
    </lineage>
</organism>
<evidence type="ECO:0000313" key="1">
    <source>
        <dbReference type="EMBL" id="TFK69576.1"/>
    </source>
</evidence>
<dbReference type="EMBL" id="ML208328">
    <property type="protein sequence ID" value="TFK69576.1"/>
    <property type="molecule type" value="Genomic_DNA"/>
</dbReference>
<sequence>MTMSISNIQQPTPETPDLTFRTSFLHFAKGAETSSLQLTAKCNCKPIRGQWARGMGRVALDVRHQGREGRGLAEAGGNDASSNHRVILPP</sequence>